<name>A0A2H3KXG8_9FLAO</name>
<gene>
    <name evidence="1" type="ORF">B0A77_04225</name>
</gene>
<dbReference type="RefSeq" id="WP_097553645.1">
    <property type="nucleotide sequence ID" value="NZ_PCMW01000025.1"/>
</dbReference>
<dbReference type="AlphaFoldDB" id="A0A2H3KXG8"/>
<sequence>MEIANSENATNLQTAKEPPSVAGGLLYYYHPDHLGTSTALTDFFGNAYQIRDSSNSAEKNTKVR</sequence>
<comment type="caution">
    <text evidence="1">The sequence shown here is derived from an EMBL/GenBank/DDBJ whole genome shotgun (WGS) entry which is preliminary data.</text>
</comment>
<reference evidence="1 2" key="1">
    <citation type="submission" date="2017-09" db="EMBL/GenBank/DDBJ databases">
        <title>Whole genomes of Flavobacteriaceae.</title>
        <authorList>
            <person name="Stine C."/>
            <person name="Li C."/>
            <person name="Tadesse D."/>
        </authorList>
    </citation>
    <scope>NUCLEOTIDE SEQUENCE [LARGE SCALE GENOMIC DNA]</scope>
    <source>
        <strain evidence="1 2">ATCC 35036</strain>
    </source>
</reference>
<evidence type="ECO:0000313" key="1">
    <source>
        <dbReference type="EMBL" id="PDS25681.1"/>
    </source>
</evidence>
<protein>
    <submittedName>
        <fullName evidence="1">Uncharacterized protein</fullName>
    </submittedName>
</protein>
<dbReference type="EMBL" id="PCMW01000025">
    <property type="protein sequence ID" value="PDS25681.1"/>
    <property type="molecule type" value="Genomic_DNA"/>
</dbReference>
<evidence type="ECO:0000313" key="2">
    <source>
        <dbReference type="Proteomes" id="UP000220828"/>
    </source>
</evidence>
<accession>A0A2H3KXG8</accession>
<organism evidence="1 2">
    <name type="scientific">Flavobacterium branchiophilum</name>
    <dbReference type="NCBI Taxonomy" id="55197"/>
    <lineage>
        <taxon>Bacteria</taxon>
        <taxon>Pseudomonadati</taxon>
        <taxon>Bacteroidota</taxon>
        <taxon>Flavobacteriia</taxon>
        <taxon>Flavobacteriales</taxon>
        <taxon>Flavobacteriaceae</taxon>
        <taxon>Flavobacterium</taxon>
    </lineage>
</organism>
<proteinExistence type="predicted"/>
<dbReference type="Proteomes" id="UP000220828">
    <property type="component" value="Unassembled WGS sequence"/>
</dbReference>